<keyword evidence="2" id="KW-1185">Reference proteome</keyword>
<dbReference type="AlphaFoldDB" id="A0A3A6QAZ6"/>
<name>A0A3A6QAZ6_9EURY</name>
<sequence>MISTLPDSAVDDQLSNTECEETGQVFTVIAAARLIDGVAGVTSWLGEMECYWVALSDCFTAGLAYRVAIGG</sequence>
<proteinExistence type="predicted"/>
<organism evidence="1 2">
    <name type="scientific">Halonotius pteroides</name>
    <dbReference type="NCBI Taxonomy" id="268735"/>
    <lineage>
        <taxon>Archaea</taxon>
        <taxon>Methanobacteriati</taxon>
        <taxon>Methanobacteriota</taxon>
        <taxon>Stenosarchaea group</taxon>
        <taxon>Halobacteria</taxon>
        <taxon>Halobacteriales</taxon>
        <taxon>Haloferacaceae</taxon>
        <taxon>Halonotius</taxon>
    </lineage>
</organism>
<evidence type="ECO:0000313" key="2">
    <source>
        <dbReference type="Proteomes" id="UP000281564"/>
    </source>
</evidence>
<dbReference type="EMBL" id="QMDW01000036">
    <property type="protein sequence ID" value="RJX47694.1"/>
    <property type="molecule type" value="Genomic_DNA"/>
</dbReference>
<protein>
    <submittedName>
        <fullName evidence="1">Uncharacterized protein</fullName>
    </submittedName>
</protein>
<accession>A0A3A6QAZ6</accession>
<dbReference type="Proteomes" id="UP000281564">
    <property type="component" value="Unassembled WGS sequence"/>
</dbReference>
<gene>
    <name evidence="1" type="ORF">DP106_14315</name>
</gene>
<reference evidence="1 2" key="1">
    <citation type="submission" date="2018-06" db="EMBL/GenBank/DDBJ databases">
        <title>Halonotius sp. F13-13 a new haloarchaeeon isolated from a solar saltern from Isla Cristina, Huelva, Spain.</title>
        <authorList>
            <person name="Duran-Viseras A."/>
            <person name="Sanchez-Porro C."/>
            <person name="Ventosa A."/>
        </authorList>
    </citation>
    <scope>NUCLEOTIDE SEQUENCE [LARGE SCALE GENOMIC DNA]</scope>
    <source>
        <strain evidence="1 2">CECT 7525</strain>
    </source>
</reference>
<comment type="caution">
    <text evidence="1">The sequence shown here is derived from an EMBL/GenBank/DDBJ whole genome shotgun (WGS) entry which is preliminary data.</text>
</comment>
<evidence type="ECO:0000313" key="1">
    <source>
        <dbReference type="EMBL" id="RJX47694.1"/>
    </source>
</evidence>